<reference evidence="1 2" key="1">
    <citation type="submission" date="2017-03" db="EMBL/GenBank/DDBJ databases">
        <title>Genome sequence of Clostridium hungatei DSM 14427.</title>
        <authorList>
            <person name="Poehlein A."/>
            <person name="Daniel R."/>
        </authorList>
    </citation>
    <scope>NUCLEOTIDE SEQUENCE [LARGE SCALE GENOMIC DNA]</scope>
    <source>
        <strain evidence="1 2">DSM 14427</strain>
    </source>
</reference>
<gene>
    <name evidence="1" type="ORF">CLHUN_01870</name>
</gene>
<dbReference type="OrthoDB" id="2678879at2"/>
<dbReference type="RefSeq" id="WP_080062687.1">
    <property type="nucleotide sequence ID" value="NZ_MZGX01000001.1"/>
</dbReference>
<dbReference type="EMBL" id="MZGX01000001">
    <property type="protein sequence ID" value="OPX46371.1"/>
    <property type="molecule type" value="Genomic_DNA"/>
</dbReference>
<sequence>MQQIIDVLKTLRINPINEEFDLQAEIEKLLIAAGITHERECYLGRGNRVDFLTSNDGIAIEVKKGKPNKMQAISQLRRYSEFDRVKGIILVIEKNMDIPKILNGKPCVSLGLNKLWGIAL</sequence>
<evidence type="ECO:0000313" key="2">
    <source>
        <dbReference type="Proteomes" id="UP000191554"/>
    </source>
</evidence>
<evidence type="ECO:0008006" key="3">
    <source>
        <dbReference type="Google" id="ProtNLM"/>
    </source>
</evidence>
<evidence type="ECO:0000313" key="1">
    <source>
        <dbReference type="EMBL" id="OPX46371.1"/>
    </source>
</evidence>
<dbReference type="AlphaFoldDB" id="A0A1V4SSV0"/>
<accession>A0A1V4SSV0</accession>
<organism evidence="1 2">
    <name type="scientific">Ruminiclostridium hungatei</name>
    <name type="common">Clostridium hungatei</name>
    <dbReference type="NCBI Taxonomy" id="48256"/>
    <lineage>
        <taxon>Bacteria</taxon>
        <taxon>Bacillati</taxon>
        <taxon>Bacillota</taxon>
        <taxon>Clostridia</taxon>
        <taxon>Eubacteriales</taxon>
        <taxon>Oscillospiraceae</taxon>
        <taxon>Ruminiclostridium</taxon>
    </lineage>
</organism>
<dbReference type="Proteomes" id="UP000191554">
    <property type="component" value="Unassembled WGS sequence"/>
</dbReference>
<keyword evidence="2" id="KW-1185">Reference proteome</keyword>
<dbReference type="STRING" id="48256.CLHUN_01870"/>
<name>A0A1V4SSV0_RUMHU</name>
<proteinExistence type="predicted"/>
<comment type="caution">
    <text evidence="1">The sequence shown here is derived from an EMBL/GenBank/DDBJ whole genome shotgun (WGS) entry which is preliminary data.</text>
</comment>
<protein>
    <recommendedName>
        <fullName evidence="3">Endonuclease NucS</fullName>
    </recommendedName>
</protein>